<dbReference type="KEGG" id="cput:CONPUDRAFT_165136"/>
<dbReference type="RefSeq" id="XP_007768351.1">
    <property type="nucleotide sequence ID" value="XM_007770161.1"/>
</dbReference>
<gene>
    <name evidence="1" type="ORF">CONPUDRAFT_165136</name>
</gene>
<protein>
    <recommendedName>
        <fullName evidence="3">F-box domain-containing protein</fullName>
    </recommendedName>
</protein>
<dbReference type="EMBL" id="JH711578">
    <property type="protein sequence ID" value="EIW80888.1"/>
    <property type="molecule type" value="Genomic_DNA"/>
</dbReference>
<evidence type="ECO:0000313" key="1">
    <source>
        <dbReference type="EMBL" id="EIW80888.1"/>
    </source>
</evidence>
<dbReference type="SUPFAM" id="SSF52047">
    <property type="entry name" value="RNI-like"/>
    <property type="match status" value="1"/>
</dbReference>
<reference evidence="2" key="1">
    <citation type="journal article" date="2012" name="Science">
        <title>The Paleozoic origin of enzymatic lignin decomposition reconstructed from 31 fungal genomes.</title>
        <authorList>
            <person name="Floudas D."/>
            <person name="Binder M."/>
            <person name="Riley R."/>
            <person name="Barry K."/>
            <person name="Blanchette R.A."/>
            <person name="Henrissat B."/>
            <person name="Martinez A.T."/>
            <person name="Otillar R."/>
            <person name="Spatafora J.W."/>
            <person name="Yadav J.S."/>
            <person name="Aerts A."/>
            <person name="Benoit I."/>
            <person name="Boyd A."/>
            <person name="Carlson A."/>
            <person name="Copeland A."/>
            <person name="Coutinho P.M."/>
            <person name="de Vries R.P."/>
            <person name="Ferreira P."/>
            <person name="Findley K."/>
            <person name="Foster B."/>
            <person name="Gaskell J."/>
            <person name="Glotzer D."/>
            <person name="Gorecki P."/>
            <person name="Heitman J."/>
            <person name="Hesse C."/>
            <person name="Hori C."/>
            <person name="Igarashi K."/>
            <person name="Jurgens J.A."/>
            <person name="Kallen N."/>
            <person name="Kersten P."/>
            <person name="Kohler A."/>
            <person name="Kuees U."/>
            <person name="Kumar T.K.A."/>
            <person name="Kuo A."/>
            <person name="LaButti K."/>
            <person name="Larrondo L.F."/>
            <person name="Lindquist E."/>
            <person name="Ling A."/>
            <person name="Lombard V."/>
            <person name="Lucas S."/>
            <person name="Lundell T."/>
            <person name="Martin R."/>
            <person name="McLaughlin D.J."/>
            <person name="Morgenstern I."/>
            <person name="Morin E."/>
            <person name="Murat C."/>
            <person name="Nagy L.G."/>
            <person name="Nolan M."/>
            <person name="Ohm R.A."/>
            <person name="Patyshakuliyeva A."/>
            <person name="Rokas A."/>
            <person name="Ruiz-Duenas F.J."/>
            <person name="Sabat G."/>
            <person name="Salamov A."/>
            <person name="Samejima M."/>
            <person name="Schmutz J."/>
            <person name="Slot J.C."/>
            <person name="St John F."/>
            <person name="Stenlid J."/>
            <person name="Sun H."/>
            <person name="Sun S."/>
            <person name="Syed K."/>
            <person name="Tsang A."/>
            <person name="Wiebenga A."/>
            <person name="Young D."/>
            <person name="Pisabarro A."/>
            <person name="Eastwood D.C."/>
            <person name="Martin F."/>
            <person name="Cullen D."/>
            <person name="Grigoriev I.V."/>
            <person name="Hibbett D.S."/>
        </authorList>
    </citation>
    <scope>NUCLEOTIDE SEQUENCE [LARGE SCALE GENOMIC DNA]</scope>
    <source>
        <strain evidence="2">RWD-64-598 SS2</strain>
    </source>
</reference>
<evidence type="ECO:0000313" key="2">
    <source>
        <dbReference type="Proteomes" id="UP000053558"/>
    </source>
</evidence>
<organism evidence="1 2">
    <name type="scientific">Coniophora puteana (strain RWD-64-598)</name>
    <name type="common">Brown rot fungus</name>
    <dbReference type="NCBI Taxonomy" id="741705"/>
    <lineage>
        <taxon>Eukaryota</taxon>
        <taxon>Fungi</taxon>
        <taxon>Dikarya</taxon>
        <taxon>Basidiomycota</taxon>
        <taxon>Agaricomycotina</taxon>
        <taxon>Agaricomycetes</taxon>
        <taxon>Agaricomycetidae</taxon>
        <taxon>Boletales</taxon>
        <taxon>Coniophorineae</taxon>
        <taxon>Coniophoraceae</taxon>
        <taxon>Coniophora</taxon>
    </lineage>
</organism>
<keyword evidence="2" id="KW-1185">Reference proteome</keyword>
<dbReference type="GeneID" id="19205259"/>
<accession>A0A5M3MNZ4</accession>
<evidence type="ECO:0008006" key="3">
    <source>
        <dbReference type="Google" id="ProtNLM"/>
    </source>
</evidence>
<dbReference type="AlphaFoldDB" id="A0A5M3MNZ4"/>
<proteinExistence type="predicted"/>
<comment type="caution">
    <text evidence="1">The sequence shown here is derived from an EMBL/GenBank/DDBJ whole genome shotgun (WGS) entry which is preliminary data.</text>
</comment>
<name>A0A5M3MNZ4_CONPW</name>
<sequence length="577" mass="65020">MAPTTSRMSSASIAFLPDDLLYETFLQCAGACLQPHIGPDVWPFNRAVESFTPFWRINDHLCSRYTSPGRPKCWDWTATRLMLVCKRWSALILDRRVLWSRPLFLEERSAQWTLSRSGNVPLIVRHALLGLADNSWFLNFMGQERGFSRCREVVIDVDRRIGGAYDDFLWLAQGWPSAAPLLEVLALGIPSGRPRRPNPLSTAFLQSATRLRTLALVNFPLESWSSVHLKNLTTFIFRSEGRFEYTTVRDIIRFLRNTPQLQTLVLGAPKSHFIEELTPVPCIRPVVALNCLSRLSLSGPRMHALDLFQHISLPPNVVLELRMYRCHPTDNVLYHLEEAIQERYHAAPLPLDPQTDLGDADHRGSLPTFDRVSVHFYRNVEVTITGFTAAADGTLHPAISIVLGVEGVQRPASLVAQVLRVLRSGSAASFALSSSRREDFDDAVFADEALWHGLWRALPALKILEIVNPETSLEPFMRSLMPPLPPSLRAGALEEEEGCPLPALEELHVCDSYSEASAVLPGFACLRQALKARAESGRRLRLLELRNWTAQVIWSVEEMRSERTVDEVVFNGFFVRG</sequence>
<dbReference type="Proteomes" id="UP000053558">
    <property type="component" value="Unassembled WGS sequence"/>
</dbReference>